<feature type="compositionally biased region" description="Low complexity" evidence="1">
    <location>
        <begin position="203"/>
        <end position="229"/>
    </location>
</feature>
<protein>
    <submittedName>
        <fullName evidence="2">Uncharacterized protein</fullName>
    </submittedName>
</protein>
<name>D2W2A5_NAEGR</name>
<evidence type="ECO:0000313" key="2">
    <source>
        <dbReference type="EMBL" id="EFC36791.1"/>
    </source>
</evidence>
<evidence type="ECO:0000256" key="1">
    <source>
        <dbReference type="SAM" id="MobiDB-lite"/>
    </source>
</evidence>
<feature type="region of interest" description="Disordered" evidence="1">
    <location>
        <begin position="203"/>
        <end position="232"/>
    </location>
</feature>
<gene>
    <name evidence="2" type="ORF">NAEGRDRAFT_82122</name>
</gene>
<feature type="compositionally biased region" description="Low complexity" evidence="1">
    <location>
        <begin position="13"/>
        <end position="41"/>
    </location>
</feature>
<feature type="compositionally biased region" description="Polar residues" evidence="1">
    <location>
        <begin position="344"/>
        <end position="354"/>
    </location>
</feature>
<dbReference type="InParanoid" id="D2W2A5"/>
<sequence length="458" mass="50218">MKRQFESIEDSSSDSSSYESSTTPTTNASSSSTTIRNNSNNRSRRYIDNIVHPQPSSTTTPSPQLHNNNSNRNNITITSQQDSYPFVTSSTKVPTNRRHLKLRKQLKTCSNFSSSYFVLDVNAPAANTIGFMGSTRGNDIPVLLTDTVSNSNQSVNHFLPSSSNTPNTPCKKKTKRAQTGSINFVSNNKKGTNKKWIASVNTTVSSSSSSPTNPLNTTTTTTTTTTNSTQPTAEQSFLQQLINPMSSMIRPNTNNVLVQNVLPIGQIQPTQNNHSHNHLVSSMNPFQHQQHNMNTIQSMLHPLSNNIYQSNVQNTAPQNHIFPSLDTILNCYANPLLNSPPLGQMTNYSNNSLDSSPITTTPSTPSNTTNNNGIASPIFGSLINMPQVNSLTSGSSTGNSFGMPNQNYNMVNYNSAASNSEMVNHNQQITLEDLLTHDEARILLNTVSSYFNQQNNQF</sequence>
<feature type="compositionally biased region" description="Low complexity" evidence="1">
    <location>
        <begin position="355"/>
        <end position="372"/>
    </location>
</feature>
<reference evidence="2 3" key="1">
    <citation type="journal article" date="2010" name="Cell">
        <title>The genome of Naegleria gruberi illuminates early eukaryotic versatility.</title>
        <authorList>
            <person name="Fritz-Laylin L.K."/>
            <person name="Prochnik S.E."/>
            <person name="Ginger M.L."/>
            <person name="Dacks J.B."/>
            <person name="Carpenter M.L."/>
            <person name="Field M.C."/>
            <person name="Kuo A."/>
            <person name="Paredez A."/>
            <person name="Chapman J."/>
            <person name="Pham J."/>
            <person name="Shu S."/>
            <person name="Neupane R."/>
            <person name="Cipriano M."/>
            <person name="Mancuso J."/>
            <person name="Tu H."/>
            <person name="Salamov A."/>
            <person name="Lindquist E."/>
            <person name="Shapiro H."/>
            <person name="Lucas S."/>
            <person name="Grigoriev I.V."/>
            <person name="Cande W.Z."/>
            <person name="Fulton C."/>
            <person name="Rokhsar D.S."/>
            <person name="Dawson S.C."/>
        </authorList>
    </citation>
    <scope>NUCLEOTIDE SEQUENCE [LARGE SCALE GENOMIC DNA]</scope>
    <source>
        <strain evidence="2 3">NEG-M</strain>
    </source>
</reference>
<keyword evidence="3" id="KW-1185">Reference proteome</keyword>
<dbReference type="AlphaFoldDB" id="D2W2A5"/>
<accession>D2W2A5</accession>
<feature type="compositionally biased region" description="Low complexity" evidence="1">
    <location>
        <begin position="55"/>
        <end position="79"/>
    </location>
</feature>
<proteinExistence type="predicted"/>
<dbReference type="GeneID" id="8862930"/>
<dbReference type="EMBL" id="GG738925">
    <property type="protein sequence ID" value="EFC36791.1"/>
    <property type="molecule type" value="Genomic_DNA"/>
</dbReference>
<evidence type="ECO:0000313" key="3">
    <source>
        <dbReference type="Proteomes" id="UP000006671"/>
    </source>
</evidence>
<dbReference type="KEGG" id="ngr:NAEGRDRAFT_82122"/>
<dbReference type="RefSeq" id="XP_002669535.1">
    <property type="nucleotide sequence ID" value="XM_002669489.1"/>
</dbReference>
<feature type="compositionally biased region" description="Polar residues" evidence="1">
    <location>
        <begin position="80"/>
        <end position="92"/>
    </location>
</feature>
<feature type="region of interest" description="Disordered" evidence="1">
    <location>
        <begin position="343"/>
        <end position="373"/>
    </location>
</feature>
<feature type="region of interest" description="Disordered" evidence="1">
    <location>
        <begin position="156"/>
        <end position="177"/>
    </location>
</feature>
<dbReference type="Proteomes" id="UP000006671">
    <property type="component" value="Unassembled WGS sequence"/>
</dbReference>
<organism evidence="3">
    <name type="scientific">Naegleria gruberi</name>
    <name type="common">Amoeba</name>
    <dbReference type="NCBI Taxonomy" id="5762"/>
    <lineage>
        <taxon>Eukaryota</taxon>
        <taxon>Discoba</taxon>
        <taxon>Heterolobosea</taxon>
        <taxon>Tetramitia</taxon>
        <taxon>Eutetramitia</taxon>
        <taxon>Vahlkampfiidae</taxon>
        <taxon>Naegleria</taxon>
    </lineage>
</organism>
<feature type="region of interest" description="Disordered" evidence="1">
    <location>
        <begin position="1"/>
        <end position="92"/>
    </location>
</feature>
<dbReference type="VEuPathDB" id="AmoebaDB:NAEGRDRAFT_82122"/>